<evidence type="ECO:0000313" key="2">
    <source>
        <dbReference type="Proteomes" id="UP000239197"/>
    </source>
</evidence>
<dbReference type="Proteomes" id="UP000239197">
    <property type="component" value="Plasmid unnamed1"/>
</dbReference>
<dbReference type="EMBL" id="CP019063">
    <property type="protein sequence ID" value="AVF37598.1"/>
    <property type="molecule type" value="Genomic_DNA"/>
</dbReference>
<organism evidence="1 2">
    <name type="scientific">Rahnella sikkimica</name>
    <dbReference type="NCBI Taxonomy" id="1805933"/>
    <lineage>
        <taxon>Bacteria</taxon>
        <taxon>Pseudomonadati</taxon>
        <taxon>Pseudomonadota</taxon>
        <taxon>Gammaproteobacteria</taxon>
        <taxon>Enterobacterales</taxon>
        <taxon>Yersiniaceae</taxon>
        <taxon>Rahnella</taxon>
    </lineage>
</organism>
<protein>
    <submittedName>
        <fullName evidence="1">Uncharacterized protein</fullName>
    </submittedName>
</protein>
<dbReference type="KEGG" id="rox:BV494_21965"/>
<dbReference type="AlphaFoldDB" id="A0A2L1UXM8"/>
<keyword evidence="1" id="KW-0614">Plasmid</keyword>
<keyword evidence="2" id="KW-1185">Reference proteome</keyword>
<dbReference type="RefSeq" id="WP_104924938.1">
    <property type="nucleotide sequence ID" value="NZ_CP019063.1"/>
</dbReference>
<proteinExistence type="predicted"/>
<reference evidence="2" key="1">
    <citation type="submission" date="2017-01" db="EMBL/GenBank/DDBJ databases">
        <title>Genome sequence of Rouxiella sp. ERMR1:05.</title>
        <authorList>
            <person name="Kumar R."/>
            <person name="Singh D."/>
            <person name="Kumar S."/>
        </authorList>
    </citation>
    <scope>NUCLEOTIDE SEQUENCE [LARGE SCALE GENOMIC DNA]</scope>
    <source>
        <strain evidence="2">ERMR1:05</strain>
        <plasmid evidence="2">unnamed1</plasmid>
    </source>
</reference>
<gene>
    <name evidence="1" type="ORF">BV494_21965</name>
</gene>
<geneLocation type="plasmid" evidence="1 2">
    <name>unnamed1</name>
</geneLocation>
<evidence type="ECO:0000313" key="1">
    <source>
        <dbReference type="EMBL" id="AVF37598.1"/>
    </source>
</evidence>
<accession>A0A2L1UXM8</accession>
<dbReference type="OrthoDB" id="6976740at2"/>
<name>A0A2L1UXM8_9GAMM</name>
<sequence length="81" mass="9246">MNFKSILNPDVKTLTSLLRVRPSRDRVLAARGKDSHSIFSYKINSMNLRVTNWRVSPVTGQLEQRCIMSESEEPQSRLSPA</sequence>